<feature type="chain" id="PRO_5016371417" description="DUF423 domain-containing protein" evidence="2">
    <location>
        <begin position="28"/>
        <end position="123"/>
    </location>
</feature>
<comment type="caution">
    <text evidence="3">The sequence shown here is derived from an EMBL/GenBank/DDBJ whole genome shotgun (WGS) entry which is preliminary data.</text>
</comment>
<evidence type="ECO:0000313" key="3">
    <source>
        <dbReference type="EMBL" id="RAI44846.1"/>
    </source>
</evidence>
<feature type="signal peptide" evidence="2">
    <location>
        <begin position="1"/>
        <end position="27"/>
    </location>
</feature>
<dbReference type="RefSeq" id="WP_111418339.1">
    <property type="nucleotide sequence ID" value="NZ_NPEX01000032.1"/>
</dbReference>
<dbReference type="OrthoDB" id="7173378at2"/>
<keyword evidence="4" id="KW-1185">Reference proteome</keyword>
<name>A0A327L2Z6_9BRAD</name>
<feature type="transmembrane region" description="Helical" evidence="1">
    <location>
        <begin position="37"/>
        <end position="56"/>
    </location>
</feature>
<gene>
    <name evidence="3" type="ORF">CH341_07105</name>
</gene>
<dbReference type="AlphaFoldDB" id="A0A327L2Z6"/>
<feature type="transmembrane region" description="Helical" evidence="1">
    <location>
        <begin position="92"/>
        <end position="117"/>
    </location>
</feature>
<evidence type="ECO:0000313" key="4">
    <source>
        <dbReference type="Proteomes" id="UP000249130"/>
    </source>
</evidence>
<keyword evidence="2" id="KW-0732">Signal</keyword>
<organism evidence="3 4">
    <name type="scientific">Rhodoplanes roseus</name>
    <dbReference type="NCBI Taxonomy" id="29409"/>
    <lineage>
        <taxon>Bacteria</taxon>
        <taxon>Pseudomonadati</taxon>
        <taxon>Pseudomonadota</taxon>
        <taxon>Alphaproteobacteria</taxon>
        <taxon>Hyphomicrobiales</taxon>
        <taxon>Nitrobacteraceae</taxon>
        <taxon>Rhodoplanes</taxon>
    </lineage>
</organism>
<dbReference type="EMBL" id="NPEX01000032">
    <property type="protein sequence ID" value="RAI44846.1"/>
    <property type="molecule type" value="Genomic_DNA"/>
</dbReference>
<proteinExistence type="predicted"/>
<dbReference type="Proteomes" id="UP000249130">
    <property type="component" value="Unassembled WGS sequence"/>
</dbReference>
<reference evidence="3 4" key="1">
    <citation type="submission" date="2017-07" db="EMBL/GenBank/DDBJ databases">
        <title>Draft Genome Sequences of Select Purple Nonsulfur Bacteria.</title>
        <authorList>
            <person name="Lasarre B."/>
            <person name="Mckinlay J.B."/>
        </authorList>
    </citation>
    <scope>NUCLEOTIDE SEQUENCE [LARGE SCALE GENOMIC DNA]</scope>
    <source>
        <strain evidence="3 4">DSM 5909</strain>
    </source>
</reference>
<evidence type="ECO:0000256" key="2">
    <source>
        <dbReference type="SAM" id="SignalP"/>
    </source>
</evidence>
<keyword evidence="1" id="KW-1133">Transmembrane helix</keyword>
<accession>A0A327L2Z6</accession>
<evidence type="ECO:0008006" key="5">
    <source>
        <dbReference type="Google" id="ProtNLM"/>
    </source>
</evidence>
<keyword evidence="1" id="KW-0812">Transmembrane</keyword>
<protein>
    <recommendedName>
        <fullName evidence="5">DUF423 domain-containing protein</fullName>
    </recommendedName>
</protein>
<sequence length="123" mass="11905">MTLSLFVLIAGLMGAAGVALAAAAAHAAPGVGLDSAAQILLVHAVAVVAGAAAVSAGLAWRPLALVALAGFVLGTLLFSGDVTLRAFAGHRIFPMAAPTGGSILILSWLVLGVAAAVRVSRGG</sequence>
<keyword evidence="1" id="KW-0472">Membrane</keyword>
<evidence type="ECO:0000256" key="1">
    <source>
        <dbReference type="SAM" id="Phobius"/>
    </source>
</evidence>
<feature type="transmembrane region" description="Helical" evidence="1">
    <location>
        <begin position="63"/>
        <end position="80"/>
    </location>
</feature>
<dbReference type="Pfam" id="PF04241">
    <property type="entry name" value="DUF423"/>
    <property type="match status" value="1"/>
</dbReference>
<dbReference type="InterPro" id="IPR006696">
    <property type="entry name" value="DUF423"/>
</dbReference>